<proteinExistence type="predicted"/>
<gene>
    <name evidence="2" type="ORF">PROFUN_12786</name>
</gene>
<organism evidence="2 3">
    <name type="scientific">Planoprotostelium fungivorum</name>
    <dbReference type="NCBI Taxonomy" id="1890364"/>
    <lineage>
        <taxon>Eukaryota</taxon>
        <taxon>Amoebozoa</taxon>
        <taxon>Evosea</taxon>
        <taxon>Variosea</taxon>
        <taxon>Cavosteliida</taxon>
        <taxon>Cavosteliaceae</taxon>
        <taxon>Planoprotostelium</taxon>
    </lineage>
</organism>
<accession>A0A2P6N6J1</accession>
<sequence length="62" mass="6762">MSTNSSTSSEMAPDHIPMAKRHSDARDNYGHTLAIIRSMTRCMASLNCAKTPPIDLDDPRGS</sequence>
<evidence type="ECO:0000313" key="2">
    <source>
        <dbReference type="EMBL" id="PRP79553.1"/>
    </source>
</evidence>
<reference evidence="2 3" key="1">
    <citation type="journal article" date="2018" name="Genome Biol. Evol.">
        <title>Multiple Roots of Fruiting Body Formation in Amoebozoa.</title>
        <authorList>
            <person name="Hillmann F."/>
            <person name="Forbes G."/>
            <person name="Novohradska S."/>
            <person name="Ferling I."/>
            <person name="Riege K."/>
            <person name="Groth M."/>
            <person name="Westermann M."/>
            <person name="Marz M."/>
            <person name="Spaller T."/>
            <person name="Winckler T."/>
            <person name="Schaap P."/>
            <person name="Glockner G."/>
        </authorList>
    </citation>
    <scope>NUCLEOTIDE SEQUENCE [LARGE SCALE GENOMIC DNA]</scope>
    <source>
        <strain evidence="2 3">Jena</strain>
    </source>
</reference>
<feature type="region of interest" description="Disordered" evidence="1">
    <location>
        <begin position="1"/>
        <end position="27"/>
    </location>
</feature>
<evidence type="ECO:0000313" key="3">
    <source>
        <dbReference type="Proteomes" id="UP000241769"/>
    </source>
</evidence>
<feature type="compositionally biased region" description="Polar residues" evidence="1">
    <location>
        <begin position="1"/>
        <end position="10"/>
    </location>
</feature>
<dbReference type="AlphaFoldDB" id="A0A2P6N6J1"/>
<protein>
    <submittedName>
        <fullName evidence="2">Uncharacterized protein</fullName>
    </submittedName>
</protein>
<evidence type="ECO:0000256" key="1">
    <source>
        <dbReference type="SAM" id="MobiDB-lite"/>
    </source>
</evidence>
<keyword evidence="3" id="KW-1185">Reference proteome</keyword>
<dbReference type="Proteomes" id="UP000241769">
    <property type="component" value="Unassembled WGS sequence"/>
</dbReference>
<dbReference type="EMBL" id="MDYQ01000180">
    <property type="protein sequence ID" value="PRP79553.1"/>
    <property type="molecule type" value="Genomic_DNA"/>
</dbReference>
<dbReference type="InParanoid" id="A0A2P6N6J1"/>
<comment type="caution">
    <text evidence="2">The sequence shown here is derived from an EMBL/GenBank/DDBJ whole genome shotgun (WGS) entry which is preliminary data.</text>
</comment>
<name>A0A2P6N6J1_9EUKA</name>